<dbReference type="GO" id="GO:0042448">
    <property type="term" value="P:progesterone metabolic process"/>
    <property type="evidence" value="ECO:0007669"/>
    <property type="project" value="TreeGrafter"/>
</dbReference>
<dbReference type="Proteomes" id="UP000594262">
    <property type="component" value="Unplaced"/>
</dbReference>
<keyword evidence="11 14" id="KW-0503">Monooxygenase</keyword>
<dbReference type="InterPro" id="IPR002401">
    <property type="entry name" value="Cyt_P450_E_grp-I"/>
</dbReference>
<reference evidence="15" key="1">
    <citation type="submission" date="2021-01" db="UniProtKB">
        <authorList>
            <consortium name="EnsemblMetazoa"/>
        </authorList>
    </citation>
    <scope>IDENTIFICATION</scope>
</reference>
<evidence type="ECO:0000256" key="10">
    <source>
        <dbReference type="ARBA" id="ARBA00023004"/>
    </source>
</evidence>
<evidence type="ECO:0000256" key="7">
    <source>
        <dbReference type="ARBA" id="ARBA00022824"/>
    </source>
</evidence>
<accession>A0A7M6DMC7</accession>
<organism evidence="15 16">
    <name type="scientific">Clytia hemisphaerica</name>
    <dbReference type="NCBI Taxonomy" id="252671"/>
    <lineage>
        <taxon>Eukaryota</taxon>
        <taxon>Metazoa</taxon>
        <taxon>Cnidaria</taxon>
        <taxon>Hydrozoa</taxon>
        <taxon>Hydroidolina</taxon>
        <taxon>Leptothecata</taxon>
        <taxon>Obeliida</taxon>
        <taxon>Clytiidae</taxon>
        <taxon>Clytia</taxon>
    </lineage>
</organism>
<sequence>MIITALAFLTVIWLAYKSYIIRKYPPGPFPLPIIGNLHLLRKDIHLAMDKLSKEYGTMFTLWMADKPFIVITDYDLAKKVCITKRYADRLPLYVGDVVYSRGSKDIIMGDYSDSLILHRKLAQSAFQMFGDEMESLEVRVLDNLQTFFKTCNQHIEDPKFQIFHDVEHTFFNVMSTIVLGEKIRKDCDRFLKIREAVFYMMQSGVTLSMVNFYPVLRYLPNPELTKMIKVIQERDDVLQNLVSKIERDYDMVNKPSNYIEALLRSKMENSDAENNNVENGDKKQFVDFTRDHLEMNVFDMFLAGVETVAVSATWSILFLIKWPEVQEKCHQHLDSIKGPKTDDGIQMPVRLEDKQHLSYFMAVIYETLRLASTLPFGVFHKARENTTLNGFNIEKGTPFMINLWTIHHDPKNFKDALQFNPDRFLDQDGSLLPSSKIKNFLAFSAGPRQCIGQTIAKSELFLFLTNFLYNFKLENSPLNKELSTNGNTKVTHAPKPFNVCLKHRC</sequence>
<evidence type="ECO:0000256" key="6">
    <source>
        <dbReference type="ARBA" id="ARBA00022723"/>
    </source>
</evidence>
<keyword evidence="10 13" id="KW-0408">Iron</keyword>
<dbReference type="PRINTS" id="PR00463">
    <property type="entry name" value="EP450I"/>
</dbReference>
<dbReference type="AlphaFoldDB" id="A0A7M6DMC7"/>
<comment type="similarity">
    <text evidence="4 14">Belongs to the cytochrome P450 family.</text>
</comment>
<evidence type="ECO:0000256" key="5">
    <source>
        <dbReference type="ARBA" id="ARBA00022617"/>
    </source>
</evidence>
<evidence type="ECO:0000256" key="3">
    <source>
        <dbReference type="ARBA" id="ARBA00004406"/>
    </source>
</evidence>
<keyword evidence="6 13" id="KW-0479">Metal-binding</keyword>
<dbReference type="GO" id="GO:0042446">
    <property type="term" value="P:hormone biosynthetic process"/>
    <property type="evidence" value="ECO:0007669"/>
    <property type="project" value="TreeGrafter"/>
</dbReference>
<dbReference type="GO" id="GO:0020037">
    <property type="term" value="F:heme binding"/>
    <property type="evidence" value="ECO:0007669"/>
    <property type="project" value="InterPro"/>
</dbReference>
<dbReference type="PANTHER" id="PTHR24289">
    <property type="entry name" value="STEROID 17-ALPHA-HYDROXYLASE/17,20 LYASE"/>
    <property type="match status" value="1"/>
</dbReference>
<dbReference type="PROSITE" id="PS00086">
    <property type="entry name" value="CYTOCHROME_P450"/>
    <property type="match status" value="1"/>
</dbReference>
<dbReference type="InterPro" id="IPR017972">
    <property type="entry name" value="Cyt_P450_CS"/>
</dbReference>
<comment type="cofactor">
    <cofactor evidence="1 13">
        <name>heme</name>
        <dbReference type="ChEBI" id="CHEBI:30413"/>
    </cofactor>
</comment>
<dbReference type="InterPro" id="IPR036396">
    <property type="entry name" value="Cyt_P450_sf"/>
</dbReference>
<feature type="binding site" description="axial binding residue" evidence="13">
    <location>
        <position position="450"/>
    </location>
    <ligand>
        <name>heme</name>
        <dbReference type="ChEBI" id="CHEBI:30413"/>
    </ligand>
    <ligandPart>
        <name>Fe</name>
        <dbReference type="ChEBI" id="CHEBI:18248"/>
    </ligandPart>
</feature>
<evidence type="ECO:0000256" key="13">
    <source>
        <dbReference type="PIRSR" id="PIRSR602401-1"/>
    </source>
</evidence>
<keyword evidence="16" id="KW-1185">Reference proteome</keyword>
<evidence type="ECO:0000256" key="11">
    <source>
        <dbReference type="ARBA" id="ARBA00023033"/>
    </source>
</evidence>
<dbReference type="GO" id="GO:0005789">
    <property type="term" value="C:endoplasmic reticulum membrane"/>
    <property type="evidence" value="ECO:0007669"/>
    <property type="project" value="UniProtKB-SubCell"/>
</dbReference>
<keyword evidence="8" id="KW-0492">Microsome</keyword>
<dbReference type="PRINTS" id="PR00385">
    <property type="entry name" value="P450"/>
</dbReference>
<dbReference type="RefSeq" id="XP_066921584.1">
    <property type="nucleotide sequence ID" value="XM_067065483.1"/>
</dbReference>
<keyword evidence="9 14" id="KW-0560">Oxidoreductase</keyword>
<dbReference type="OrthoDB" id="1055148at2759"/>
<evidence type="ECO:0000256" key="14">
    <source>
        <dbReference type="RuleBase" id="RU000461"/>
    </source>
</evidence>
<dbReference type="EnsemblMetazoa" id="CLYHEMT016007.1">
    <property type="protein sequence ID" value="CLYHEMP016007.1"/>
    <property type="gene ID" value="CLYHEMG016007"/>
</dbReference>
<protein>
    <submittedName>
        <fullName evidence="15">Uncharacterized protein</fullName>
    </submittedName>
</protein>
<evidence type="ECO:0000256" key="2">
    <source>
        <dbReference type="ARBA" id="ARBA00004174"/>
    </source>
</evidence>
<proteinExistence type="inferred from homology"/>
<dbReference type="GO" id="GO:0004508">
    <property type="term" value="F:steroid 17-alpha-monooxygenase activity"/>
    <property type="evidence" value="ECO:0007669"/>
    <property type="project" value="TreeGrafter"/>
</dbReference>
<dbReference type="SUPFAM" id="SSF48264">
    <property type="entry name" value="Cytochrome P450"/>
    <property type="match status" value="1"/>
</dbReference>
<evidence type="ECO:0000313" key="16">
    <source>
        <dbReference type="Proteomes" id="UP000594262"/>
    </source>
</evidence>
<dbReference type="GO" id="GO:0005506">
    <property type="term" value="F:iron ion binding"/>
    <property type="evidence" value="ECO:0007669"/>
    <property type="project" value="InterPro"/>
</dbReference>
<comment type="subcellular location">
    <subcellularLocation>
        <location evidence="3">Endoplasmic reticulum membrane</location>
        <topology evidence="3">Peripheral membrane protein</topology>
    </subcellularLocation>
    <subcellularLocation>
        <location evidence="2">Microsome membrane</location>
        <topology evidence="2">Peripheral membrane protein</topology>
    </subcellularLocation>
</comment>
<evidence type="ECO:0000256" key="9">
    <source>
        <dbReference type="ARBA" id="ARBA00023002"/>
    </source>
</evidence>
<name>A0A7M6DMC7_9CNID</name>
<dbReference type="InterPro" id="IPR001128">
    <property type="entry name" value="Cyt_P450"/>
</dbReference>
<keyword evidence="12" id="KW-0472">Membrane</keyword>
<evidence type="ECO:0000256" key="8">
    <source>
        <dbReference type="ARBA" id="ARBA00022848"/>
    </source>
</evidence>
<keyword evidence="7" id="KW-0256">Endoplasmic reticulum</keyword>
<evidence type="ECO:0000256" key="12">
    <source>
        <dbReference type="ARBA" id="ARBA00023136"/>
    </source>
</evidence>
<dbReference type="FunFam" id="1.10.630.10:FF:000238">
    <property type="entry name" value="Cytochrome P450 2A6"/>
    <property type="match status" value="1"/>
</dbReference>
<dbReference type="PANTHER" id="PTHR24289:SF1">
    <property type="entry name" value="STEROID 17-ALPHA-HYDROXYLASE_17,20 LYASE"/>
    <property type="match status" value="1"/>
</dbReference>
<dbReference type="Gene3D" id="1.10.630.10">
    <property type="entry name" value="Cytochrome P450"/>
    <property type="match status" value="1"/>
</dbReference>
<evidence type="ECO:0000256" key="1">
    <source>
        <dbReference type="ARBA" id="ARBA00001971"/>
    </source>
</evidence>
<keyword evidence="5 13" id="KW-0349">Heme</keyword>
<dbReference type="Pfam" id="PF00067">
    <property type="entry name" value="p450"/>
    <property type="match status" value="1"/>
</dbReference>
<evidence type="ECO:0000256" key="4">
    <source>
        <dbReference type="ARBA" id="ARBA00010617"/>
    </source>
</evidence>
<dbReference type="GeneID" id="136808922"/>
<evidence type="ECO:0000313" key="15">
    <source>
        <dbReference type="EnsemblMetazoa" id="CLYHEMP016007.1"/>
    </source>
</evidence>